<dbReference type="AlphaFoldDB" id="A0A2Z4J918"/>
<feature type="region of interest" description="Disordered" evidence="1">
    <location>
        <begin position="29"/>
        <end position="64"/>
    </location>
</feature>
<evidence type="ECO:0000313" key="3">
    <source>
        <dbReference type="Proteomes" id="UP000249616"/>
    </source>
</evidence>
<evidence type="ECO:0000313" key="2">
    <source>
        <dbReference type="EMBL" id="AWW41427.1"/>
    </source>
</evidence>
<dbReference type="EMBL" id="CP030073">
    <property type="protein sequence ID" value="AWW41427.1"/>
    <property type="molecule type" value="Genomic_DNA"/>
</dbReference>
<feature type="compositionally biased region" description="Basic and acidic residues" evidence="1">
    <location>
        <begin position="29"/>
        <end position="40"/>
    </location>
</feature>
<reference evidence="2 3" key="1">
    <citation type="journal article" date="2019" name="Int. J. Syst. Evol. Microbiol.">
        <title>Streptomyces cadmiisoli sp. nov., a novel actinomycete isolated from cadmium-contaminated soil.</title>
        <authorList>
            <person name="Li K."/>
            <person name="Tang X."/>
            <person name="Zhao J."/>
            <person name="Guo Y."/>
            <person name="Tang Y."/>
            <person name="Gao J."/>
        </authorList>
    </citation>
    <scope>NUCLEOTIDE SEQUENCE [LARGE SCALE GENOMIC DNA]</scope>
    <source>
        <strain evidence="2 3">ZFG47</strain>
    </source>
</reference>
<accession>A0A2Z4J918</accession>
<sequence>MGPFGQEQCYLPQIHESAIKRITCPSLARREERSDADRNASHNITQSGTVVRNAGRESSVPATP</sequence>
<feature type="compositionally biased region" description="Polar residues" evidence="1">
    <location>
        <begin position="41"/>
        <end position="50"/>
    </location>
</feature>
<name>A0A2Z4J918_9ACTN</name>
<protein>
    <submittedName>
        <fullName evidence="2">Uncharacterized protein</fullName>
    </submittedName>
</protein>
<dbReference type="KEGG" id="scad:DN051_36105"/>
<gene>
    <name evidence="2" type="ORF">DN051_36105</name>
</gene>
<proteinExistence type="predicted"/>
<keyword evidence="3" id="KW-1185">Reference proteome</keyword>
<evidence type="ECO:0000256" key="1">
    <source>
        <dbReference type="SAM" id="MobiDB-lite"/>
    </source>
</evidence>
<dbReference type="Proteomes" id="UP000249616">
    <property type="component" value="Chromosome"/>
</dbReference>
<organism evidence="2 3">
    <name type="scientific">Streptomyces cadmiisoli</name>
    <dbReference type="NCBI Taxonomy" id="2184053"/>
    <lineage>
        <taxon>Bacteria</taxon>
        <taxon>Bacillati</taxon>
        <taxon>Actinomycetota</taxon>
        <taxon>Actinomycetes</taxon>
        <taxon>Kitasatosporales</taxon>
        <taxon>Streptomycetaceae</taxon>
        <taxon>Streptomyces</taxon>
        <taxon>Streptomyces aurantiacus group</taxon>
    </lineage>
</organism>